<gene>
    <name evidence="2" type="ORF">LAH08_06632</name>
</gene>
<proteinExistence type="predicted"/>
<evidence type="ECO:0000313" key="2">
    <source>
        <dbReference type="EMBL" id="RAN92901.1"/>
    </source>
</evidence>
<name>A0A328MTE0_9ACTN</name>
<sequence length="476" mass="47649">MPPRRRPRSWLAGRLRSAAGAVQRLAGRVEPAGHLPQPSQTPEATPRRFGEPPRHWLDLVAAHAPGLLHDLDLDPSPTGNAEAGAQGGRQGESTGRVDADGADPVADARSGGSDRSGGPGGLGGLGRSGNAGDVGGPGASGDKGPTRSRAEGRTGRSGRSSRAGDQPDGTGTGAAGDRTPSSSSDLTTPPAGSTWPGPSTPLAGSTVPVGPGAAVPPAGRAPRGDTTALDSPASDTTGIDASGLARTDGPRQPVRSMVFGPHSSPSGRPHRAEAEATRTTSHPPLDARWSGEVDHGLSTGSSALRPTADRLSGGRDGFRGDSDGQPSPREDQSGCLRGDAPSATRTSPVDAVAVHRLLNRPIRGGVDASWTGSTATSAGNPSASARGDLDRLTDGGPWLALPGEPAPPGHPGARRDAGTGTAGGGRATGIDGPPNAAARSVDPWPALPDDTTLWSVAGTAVDTAQLTRLDREQAGD</sequence>
<feature type="compositionally biased region" description="Polar residues" evidence="1">
    <location>
        <begin position="370"/>
        <end position="383"/>
    </location>
</feature>
<feature type="compositionally biased region" description="Gly residues" evidence="1">
    <location>
        <begin position="114"/>
        <end position="141"/>
    </location>
</feature>
<feature type="compositionally biased region" description="Low complexity" evidence="1">
    <location>
        <begin position="207"/>
        <end position="221"/>
    </location>
</feature>
<dbReference type="RefSeq" id="WP_112590214.1">
    <property type="nucleotide sequence ID" value="NZ_PYAA01000061.1"/>
</dbReference>
<feature type="compositionally biased region" description="Low complexity" evidence="1">
    <location>
        <begin position="157"/>
        <end position="190"/>
    </location>
</feature>
<reference evidence="2 3" key="1">
    <citation type="submission" date="2018-03" db="EMBL/GenBank/DDBJ databases">
        <title>Defining the species Micromonospora saelicesensis and Micromonospora noduli under the framework of genomics.</title>
        <authorList>
            <person name="Riesco R."/>
            <person name="Trujillo M.E."/>
        </authorList>
    </citation>
    <scope>NUCLEOTIDE SEQUENCE [LARGE SCALE GENOMIC DNA]</scope>
    <source>
        <strain evidence="2 3">LAH08</strain>
    </source>
</reference>
<protein>
    <submittedName>
        <fullName evidence="2">Uncharacterized protein</fullName>
    </submittedName>
</protein>
<organism evidence="2 3">
    <name type="scientific">Micromonospora noduli</name>
    <dbReference type="NCBI Taxonomy" id="709876"/>
    <lineage>
        <taxon>Bacteria</taxon>
        <taxon>Bacillati</taxon>
        <taxon>Actinomycetota</taxon>
        <taxon>Actinomycetes</taxon>
        <taxon>Micromonosporales</taxon>
        <taxon>Micromonosporaceae</taxon>
        <taxon>Micromonospora</taxon>
    </lineage>
</organism>
<feature type="region of interest" description="Disordered" evidence="1">
    <location>
        <begin position="26"/>
        <end position="448"/>
    </location>
</feature>
<comment type="caution">
    <text evidence="2">The sequence shown here is derived from an EMBL/GenBank/DDBJ whole genome shotgun (WGS) entry which is preliminary data.</text>
</comment>
<dbReference type="AlphaFoldDB" id="A0A328MTE0"/>
<dbReference type="EMBL" id="PYAA01000061">
    <property type="protein sequence ID" value="RAN92901.1"/>
    <property type="molecule type" value="Genomic_DNA"/>
</dbReference>
<evidence type="ECO:0000256" key="1">
    <source>
        <dbReference type="SAM" id="MobiDB-lite"/>
    </source>
</evidence>
<feature type="compositionally biased region" description="Low complexity" evidence="1">
    <location>
        <begin position="102"/>
        <end position="113"/>
    </location>
</feature>
<dbReference type="Proteomes" id="UP000248966">
    <property type="component" value="Unassembled WGS sequence"/>
</dbReference>
<feature type="compositionally biased region" description="Basic and acidic residues" evidence="1">
    <location>
        <begin position="45"/>
        <end position="57"/>
    </location>
</feature>
<evidence type="ECO:0000313" key="3">
    <source>
        <dbReference type="Proteomes" id="UP000248966"/>
    </source>
</evidence>
<accession>A0A328MTE0</accession>
<feature type="compositionally biased region" description="Basic and acidic residues" evidence="1">
    <location>
        <begin position="144"/>
        <end position="154"/>
    </location>
</feature>
<feature type="compositionally biased region" description="Basic and acidic residues" evidence="1">
    <location>
        <begin position="312"/>
        <end position="332"/>
    </location>
</feature>